<dbReference type="Proteomes" id="UP000886595">
    <property type="component" value="Unassembled WGS sequence"/>
</dbReference>
<sequence length="207" mass="24353">MVNRLNSSYFVRPPAMVVSISVINHSFSSAKTWEVLRPRAPPQAFAKFIWFSGATPKPAFHMWVTNLNRLPTRSRLAAWEMQITPVCCICSSHPETRDHLMLSCFYAEVLWFKSRRRFRDTVPVFTNWPELVLWLSSSSPATPSHLRTMVIQALIYNIWKQRNNMLHNQALTPPLVTFREINRHIISSIYAWRKRKHFSNLMARWLI</sequence>
<reference evidence="2 3" key="1">
    <citation type="submission" date="2020-02" db="EMBL/GenBank/DDBJ databases">
        <authorList>
            <person name="Ma Q."/>
            <person name="Huang Y."/>
            <person name="Song X."/>
            <person name="Pei D."/>
        </authorList>
    </citation>
    <scope>NUCLEOTIDE SEQUENCE [LARGE SCALE GENOMIC DNA]</scope>
    <source>
        <strain evidence="2">Sxm20200214</strain>
        <tissue evidence="2">Leaf</tissue>
    </source>
</reference>
<gene>
    <name evidence="2" type="ORF">Bca52824_019378</name>
</gene>
<evidence type="ECO:0000313" key="3">
    <source>
        <dbReference type="Proteomes" id="UP000886595"/>
    </source>
</evidence>
<feature type="domain" description="Reverse transcriptase zinc-binding" evidence="1">
    <location>
        <begin position="27"/>
        <end position="111"/>
    </location>
</feature>
<name>A0A8X7VRW0_BRACI</name>
<proteinExistence type="predicted"/>
<evidence type="ECO:0000313" key="2">
    <source>
        <dbReference type="EMBL" id="KAG2316256.1"/>
    </source>
</evidence>
<accession>A0A8X7VRW0</accession>
<organism evidence="2 3">
    <name type="scientific">Brassica carinata</name>
    <name type="common">Ethiopian mustard</name>
    <name type="synonym">Abyssinian cabbage</name>
    <dbReference type="NCBI Taxonomy" id="52824"/>
    <lineage>
        <taxon>Eukaryota</taxon>
        <taxon>Viridiplantae</taxon>
        <taxon>Streptophyta</taxon>
        <taxon>Embryophyta</taxon>
        <taxon>Tracheophyta</taxon>
        <taxon>Spermatophyta</taxon>
        <taxon>Magnoliopsida</taxon>
        <taxon>eudicotyledons</taxon>
        <taxon>Gunneridae</taxon>
        <taxon>Pentapetalae</taxon>
        <taxon>rosids</taxon>
        <taxon>malvids</taxon>
        <taxon>Brassicales</taxon>
        <taxon>Brassicaceae</taxon>
        <taxon>Brassiceae</taxon>
        <taxon>Brassica</taxon>
    </lineage>
</organism>
<keyword evidence="3" id="KW-1185">Reference proteome</keyword>
<dbReference type="Pfam" id="PF13966">
    <property type="entry name" value="zf-RVT"/>
    <property type="match status" value="1"/>
</dbReference>
<dbReference type="EMBL" id="JAAMPC010000004">
    <property type="protein sequence ID" value="KAG2316256.1"/>
    <property type="molecule type" value="Genomic_DNA"/>
</dbReference>
<dbReference type="AlphaFoldDB" id="A0A8X7VRW0"/>
<dbReference type="OrthoDB" id="1088187at2759"/>
<comment type="caution">
    <text evidence="2">The sequence shown here is derived from an EMBL/GenBank/DDBJ whole genome shotgun (WGS) entry which is preliminary data.</text>
</comment>
<evidence type="ECO:0000259" key="1">
    <source>
        <dbReference type="Pfam" id="PF13966"/>
    </source>
</evidence>
<dbReference type="InterPro" id="IPR026960">
    <property type="entry name" value="RVT-Znf"/>
</dbReference>
<protein>
    <recommendedName>
        <fullName evidence="1">Reverse transcriptase zinc-binding domain-containing protein</fullName>
    </recommendedName>
</protein>